<organism evidence="3 4">
    <name type="scientific">Nannocystis punicea</name>
    <dbReference type="NCBI Taxonomy" id="2995304"/>
    <lineage>
        <taxon>Bacteria</taxon>
        <taxon>Pseudomonadati</taxon>
        <taxon>Myxococcota</taxon>
        <taxon>Polyangia</taxon>
        <taxon>Nannocystales</taxon>
        <taxon>Nannocystaceae</taxon>
        <taxon>Nannocystis</taxon>
    </lineage>
</organism>
<evidence type="ECO:0000313" key="4">
    <source>
        <dbReference type="Proteomes" id="UP001164459"/>
    </source>
</evidence>
<feature type="chain" id="PRO_5047430465" description="Lipoprotein" evidence="2">
    <location>
        <begin position="22"/>
        <end position="244"/>
    </location>
</feature>
<keyword evidence="2" id="KW-0732">Signal</keyword>
<evidence type="ECO:0008006" key="5">
    <source>
        <dbReference type="Google" id="ProtNLM"/>
    </source>
</evidence>
<evidence type="ECO:0000256" key="2">
    <source>
        <dbReference type="SAM" id="SignalP"/>
    </source>
</evidence>
<gene>
    <name evidence="3" type="ORF">O0S08_27200</name>
</gene>
<feature type="region of interest" description="Disordered" evidence="1">
    <location>
        <begin position="23"/>
        <end position="50"/>
    </location>
</feature>
<dbReference type="RefSeq" id="WP_269032209.1">
    <property type="nucleotide sequence ID" value="NZ_CP114040.1"/>
</dbReference>
<dbReference type="Proteomes" id="UP001164459">
    <property type="component" value="Chromosome"/>
</dbReference>
<evidence type="ECO:0000256" key="1">
    <source>
        <dbReference type="SAM" id="MobiDB-lite"/>
    </source>
</evidence>
<proteinExistence type="predicted"/>
<feature type="signal peptide" evidence="2">
    <location>
        <begin position="1"/>
        <end position="21"/>
    </location>
</feature>
<dbReference type="EMBL" id="CP114040">
    <property type="protein sequence ID" value="WAS89897.1"/>
    <property type="molecule type" value="Genomic_DNA"/>
</dbReference>
<sequence>MPAVRLRAVLTVAVAAGSAFACDRSPPRAPVTNEPAPVSDDPALPPGSPSYSAPICSADQLLAGLDPTHTNTRFEHALLRETVLKQTDTGPRPQQSQTLASVGLACQTVTDVPACARLLASTVASTSLFAGSNPQAVRYLVLQAGANVRPVATRSQLLTLLGAIDTPGEARLLAATLGVQPLCGEDSVRNIDGGYRVISKRSHSQCTNQYEGVVVDVVRGQPTAVSTADLRDRTLTCTPPAATP</sequence>
<name>A0ABY7GSJ3_9BACT</name>
<evidence type="ECO:0000313" key="3">
    <source>
        <dbReference type="EMBL" id="WAS89897.1"/>
    </source>
</evidence>
<reference evidence="3" key="1">
    <citation type="submission" date="2022-11" db="EMBL/GenBank/DDBJ databases">
        <title>Minimal conservation of predation-associated metabolite biosynthetic gene clusters underscores biosynthetic potential of Myxococcota including descriptions for ten novel species: Archangium lansinium sp. nov., Myxococcus landrumus sp. nov., Nannocystis bai.</title>
        <authorList>
            <person name="Ahearne A."/>
            <person name="Stevens C."/>
            <person name="Dowd S."/>
        </authorList>
    </citation>
    <scope>NUCLEOTIDE SEQUENCE</scope>
    <source>
        <strain evidence="3">Fl3</strain>
    </source>
</reference>
<dbReference type="PROSITE" id="PS51257">
    <property type="entry name" value="PROKAR_LIPOPROTEIN"/>
    <property type="match status" value="1"/>
</dbReference>
<keyword evidence="4" id="KW-1185">Reference proteome</keyword>
<protein>
    <recommendedName>
        <fullName evidence="5">Lipoprotein</fullName>
    </recommendedName>
</protein>
<accession>A0ABY7GSJ3</accession>